<dbReference type="PANTHER" id="PTHR30213:SF0">
    <property type="entry name" value="UPF0761 MEMBRANE PROTEIN YIHY"/>
    <property type="match status" value="1"/>
</dbReference>
<dbReference type="AlphaFoldDB" id="A0A8J3Q730"/>
<evidence type="ECO:0000256" key="6">
    <source>
        <dbReference type="SAM" id="Phobius"/>
    </source>
</evidence>
<evidence type="ECO:0000256" key="2">
    <source>
        <dbReference type="ARBA" id="ARBA00022475"/>
    </source>
</evidence>
<evidence type="ECO:0000256" key="5">
    <source>
        <dbReference type="ARBA" id="ARBA00023136"/>
    </source>
</evidence>
<feature type="transmembrane region" description="Helical" evidence="6">
    <location>
        <begin position="159"/>
        <end position="184"/>
    </location>
</feature>
<keyword evidence="4 6" id="KW-1133">Transmembrane helix</keyword>
<dbReference type="RefSeq" id="WP_203908483.1">
    <property type="nucleotide sequence ID" value="NZ_BONY01000013.1"/>
</dbReference>
<dbReference type="EMBL" id="BONY01000013">
    <property type="protein sequence ID" value="GIH04609.1"/>
    <property type="molecule type" value="Genomic_DNA"/>
</dbReference>
<gene>
    <name evidence="7" type="ORF">Rhe02_26760</name>
</gene>
<feature type="transmembrane region" description="Helical" evidence="6">
    <location>
        <begin position="115"/>
        <end position="139"/>
    </location>
</feature>
<name>A0A8J3Q730_9ACTN</name>
<dbReference type="NCBIfam" id="TIGR00765">
    <property type="entry name" value="yihY_not_rbn"/>
    <property type="match status" value="1"/>
</dbReference>
<keyword evidence="8" id="KW-1185">Reference proteome</keyword>
<evidence type="ECO:0008006" key="9">
    <source>
        <dbReference type="Google" id="ProtNLM"/>
    </source>
</evidence>
<evidence type="ECO:0000256" key="4">
    <source>
        <dbReference type="ARBA" id="ARBA00022989"/>
    </source>
</evidence>
<evidence type="ECO:0000313" key="8">
    <source>
        <dbReference type="Proteomes" id="UP000612899"/>
    </source>
</evidence>
<comment type="subcellular location">
    <subcellularLocation>
        <location evidence="1">Cell membrane</location>
        <topology evidence="1">Multi-pass membrane protein</topology>
    </subcellularLocation>
</comment>
<keyword evidence="3 6" id="KW-0812">Transmembrane</keyword>
<feature type="transmembrane region" description="Helical" evidence="6">
    <location>
        <begin position="53"/>
        <end position="75"/>
    </location>
</feature>
<feature type="transmembrane region" description="Helical" evidence="6">
    <location>
        <begin position="268"/>
        <end position="290"/>
    </location>
</feature>
<evidence type="ECO:0000313" key="7">
    <source>
        <dbReference type="EMBL" id="GIH04609.1"/>
    </source>
</evidence>
<keyword evidence="2" id="KW-1003">Cell membrane</keyword>
<comment type="caution">
    <text evidence="7">The sequence shown here is derived from an EMBL/GenBank/DDBJ whole genome shotgun (WGS) entry which is preliminary data.</text>
</comment>
<dbReference type="PANTHER" id="PTHR30213">
    <property type="entry name" value="INNER MEMBRANE PROTEIN YHJD"/>
    <property type="match status" value="1"/>
</dbReference>
<dbReference type="GO" id="GO:0005886">
    <property type="term" value="C:plasma membrane"/>
    <property type="evidence" value="ECO:0007669"/>
    <property type="project" value="UniProtKB-SubCell"/>
</dbReference>
<proteinExistence type="predicted"/>
<dbReference type="InterPro" id="IPR017039">
    <property type="entry name" value="Virul_fac_BrkB"/>
</dbReference>
<dbReference type="Proteomes" id="UP000612899">
    <property type="component" value="Unassembled WGS sequence"/>
</dbReference>
<evidence type="ECO:0000256" key="1">
    <source>
        <dbReference type="ARBA" id="ARBA00004651"/>
    </source>
</evidence>
<reference evidence="7" key="1">
    <citation type="submission" date="2021-01" db="EMBL/GenBank/DDBJ databases">
        <title>Whole genome shotgun sequence of Rhizocola hellebori NBRC 109834.</title>
        <authorList>
            <person name="Komaki H."/>
            <person name="Tamura T."/>
        </authorList>
    </citation>
    <scope>NUCLEOTIDE SEQUENCE</scope>
    <source>
        <strain evidence="7">NBRC 109834</strain>
    </source>
</reference>
<dbReference type="Pfam" id="PF03631">
    <property type="entry name" value="Virul_fac_BrkB"/>
    <property type="match status" value="1"/>
</dbReference>
<sequence>MLPAKTYRERLVRLLERGPKRPSELSRGAWWRAFGRTVGELIDDHLTDRAAVLTYYGILAIFPGMLVLVAVVGLLGNQTAIDVVQDIKNLSFGPTADIIGQGVDDVVKSKQQAGIVAVLGLLVAFYSATGYVGAFIRAANAIYDVPEGRPVWKTLPLRILITIVTGLFLALSALTVAFTGRLAVRIGEALNIAPERVKTFDVAKWPLLMLAFALLMALLYWAAPNARQGGFRWITPGSLLATVVWIAVSGGFALYVARFNSYDRTYGALGGVIVFLVWMWLTNVAVLLGAEFDAELARERAIAAGLPRQAEPYLPVRDLPKDRVVEEPPDI</sequence>
<accession>A0A8J3Q730</accession>
<feature type="transmembrane region" description="Helical" evidence="6">
    <location>
        <begin position="205"/>
        <end position="223"/>
    </location>
</feature>
<feature type="transmembrane region" description="Helical" evidence="6">
    <location>
        <begin position="235"/>
        <end position="256"/>
    </location>
</feature>
<keyword evidence="5 6" id="KW-0472">Membrane</keyword>
<dbReference type="PIRSF" id="PIRSF035875">
    <property type="entry name" value="RNase_BN"/>
    <property type="match status" value="1"/>
</dbReference>
<evidence type="ECO:0000256" key="3">
    <source>
        <dbReference type="ARBA" id="ARBA00022692"/>
    </source>
</evidence>
<protein>
    <recommendedName>
        <fullName evidence="9">YihY/virulence factor BrkB family protein</fullName>
    </recommendedName>
</protein>
<organism evidence="7 8">
    <name type="scientific">Rhizocola hellebori</name>
    <dbReference type="NCBI Taxonomy" id="1392758"/>
    <lineage>
        <taxon>Bacteria</taxon>
        <taxon>Bacillati</taxon>
        <taxon>Actinomycetota</taxon>
        <taxon>Actinomycetes</taxon>
        <taxon>Micromonosporales</taxon>
        <taxon>Micromonosporaceae</taxon>
        <taxon>Rhizocola</taxon>
    </lineage>
</organism>